<dbReference type="InterPro" id="IPR023214">
    <property type="entry name" value="HAD_sf"/>
</dbReference>
<dbReference type="InterPro" id="IPR050155">
    <property type="entry name" value="HAD-like_hydrolase_sf"/>
</dbReference>
<dbReference type="InterPro" id="IPR006439">
    <property type="entry name" value="HAD-SF_hydro_IA"/>
</dbReference>
<comment type="caution">
    <text evidence="1">The sequence shown here is derived from an EMBL/GenBank/DDBJ whole genome shotgun (WGS) entry which is preliminary data.</text>
</comment>
<evidence type="ECO:0000313" key="2">
    <source>
        <dbReference type="Proteomes" id="UP000051264"/>
    </source>
</evidence>
<dbReference type="PANTHER" id="PTHR43434:SF25">
    <property type="entry name" value="PHOSPHOGLYCOLATE PHOSPHATASE"/>
    <property type="match status" value="1"/>
</dbReference>
<dbReference type="SFLD" id="SFLDG01129">
    <property type="entry name" value="C1.5:_HAD__Beta-PGM__Phosphata"/>
    <property type="match status" value="1"/>
</dbReference>
<dbReference type="GO" id="GO:0005829">
    <property type="term" value="C:cytosol"/>
    <property type="evidence" value="ECO:0007669"/>
    <property type="project" value="TreeGrafter"/>
</dbReference>
<name>A0A0R1RWJ3_9LACO</name>
<dbReference type="OrthoDB" id="9807630at2"/>
<sequence>MSYRNAIWDFDGTLYDTYPVMLEALLTVYARHQVPVQAEALYRLIKQQSIKVALRQLAQTTGVGFEMLDRQYHELEQQTQLTPQPYVGAAAILAQVSQRGQNFLLTHRDQAAQTYLAQQGLNQYFTEIVTSQQAFARKPAPDSLLYLCQKYDLKPTETVMIGDRALDVEAGINAGVQSVYFDVDHLPITAQPTVTVHELSELLPLFE</sequence>
<dbReference type="Pfam" id="PF13419">
    <property type="entry name" value="HAD_2"/>
    <property type="match status" value="1"/>
</dbReference>
<dbReference type="PATRIC" id="fig|1423747.3.peg.679"/>
<dbReference type="SFLD" id="SFLDS00003">
    <property type="entry name" value="Haloacid_Dehalogenase"/>
    <property type="match status" value="1"/>
</dbReference>
<dbReference type="Proteomes" id="UP000051264">
    <property type="component" value="Unassembled WGS sequence"/>
</dbReference>
<dbReference type="GO" id="GO:0008967">
    <property type="term" value="F:phosphoglycolate phosphatase activity"/>
    <property type="evidence" value="ECO:0007669"/>
    <property type="project" value="TreeGrafter"/>
</dbReference>
<dbReference type="InterPro" id="IPR023198">
    <property type="entry name" value="PGP-like_dom2"/>
</dbReference>
<protein>
    <submittedName>
        <fullName evidence="1">Uncharacterized protein</fullName>
    </submittedName>
</protein>
<dbReference type="NCBIfam" id="TIGR01509">
    <property type="entry name" value="HAD-SF-IA-v3"/>
    <property type="match status" value="1"/>
</dbReference>
<dbReference type="GO" id="GO:0006281">
    <property type="term" value="P:DNA repair"/>
    <property type="evidence" value="ECO:0007669"/>
    <property type="project" value="TreeGrafter"/>
</dbReference>
<accession>A0A0R1RWJ3</accession>
<dbReference type="eggNOG" id="COG0546">
    <property type="taxonomic scope" value="Bacteria"/>
</dbReference>
<dbReference type="Gene3D" id="1.10.150.240">
    <property type="entry name" value="Putative phosphatase, domain 2"/>
    <property type="match status" value="1"/>
</dbReference>
<proteinExistence type="predicted"/>
<dbReference type="PANTHER" id="PTHR43434">
    <property type="entry name" value="PHOSPHOGLYCOLATE PHOSPHATASE"/>
    <property type="match status" value="1"/>
</dbReference>
<dbReference type="STRING" id="1423747.FC69_GL000664"/>
<organism evidence="1 2">
    <name type="scientific">Latilactobacillus fuchuensis DSM 14340 = JCM 11249</name>
    <dbReference type="NCBI Taxonomy" id="1423747"/>
    <lineage>
        <taxon>Bacteria</taxon>
        <taxon>Bacillati</taxon>
        <taxon>Bacillota</taxon>
        <taxon>Bacilli</taxon>
        <taxon>Lactobacillales</taxon>
        <taxon>Lactobacillaceae</taxon>
        <taxon>Latilactobacillus</taxon>
    </lineage>
</organism>
<dbReference type="Gene3D" id="3.40.50.1000">
    <property type="entry name" value="HAD superfamily/HAD-like"/>
    <property type="match status" value="1"/>
</dbReference>
<gene>
    <name evidence="1" type="ORF">FC69_GL000664</name>
</gene>
<reference evidence="1 2" key="1">
    <citation type="journal article" date="2015" name="Genome Announc.">
        <title>Expanding the biotechnology potential of lactobacilli through comparative genomics of 213 strains and associated genera.</title>
        <authorList>
            <person name="Sun Z."/>
            <person name="Harris H.M."/>
            <person name="McCann A."/>
            <person name="Guo C."/>
            <person name="Argimon S."/>
            <person name="Zhang W."/>
            <person name="Yang X."/>
            <person name="Jeffery I.B."/>
            <person name="Cooney J.C."/>
            <person name="Kagawa T.F."/>
            <person name="Liu W."/>
            <person name="Song Y."/>
            <person name="Salvetti E."/>
            <person name="Wrobel A."/>
            <person name="Rasinkangas P."/>
            <person name="Parkhill J."/>
            <person name="Rea M.C."/>
            <person name="O'Sullivan O."/>
            <person name="Ritari J."/>
            <person name="Douillard F.P."/>
            <person name="Paul Ross R."/>
            <person name="Yang R."/>
            <person name="Briner A.E."/>
            <person name="Felis G.E."/>
            <person name="de Vos W.M."/>
            <person name="Barrangou R."/>
            <person name="Klaenhammer T.R."/>
            <person name="Caufield P.W."/>
            <person name="Cui Y."/>
            <person name="Zhang H."/>
            <person name="O'Toole P.W."/>
        </authorList>
    </citation>
    <scope>NUCLEOTIDE SEQUENCE [LARGE SCALE GENOMIC DNA]</scope>
    <source>
        <strain evidence="1 2">DSM 14340</strain>
    </source>
</reference>
<dbReference type="AlphaFoldDB" id="A0A0R1RWJ3"/>
<evidence type="ECO:0000313" key="1">
    <source>
        <dbReference type="EMBL" id="KRL61447.1"/>
    </source>
</evidence>
<dbReference type="InterPro" id="IPR036412">
    <property type="entry name" value="HAD-like_sf"/>
</dbReference>
<dbReference type="EMBL" id="AZEX01000018">
    <property type="protein sequence ID" value="KRL61447.1"/>
    <property type="molecule type" value="Genomic_DNA"/>
</dbReference>
<dbReference type="SUPFAM" id="SSF56784">
    <property type="entry name" value="HAD-like"/>
    <property type="match status" value="1"/>
</dbReference>
<dbReference type="NCBIfam" id="TIGR01549">
    <property type="entry name" value="HAD-SF-IA-v1"/>
    <property type="match status" value="1"/>
</dbReference>
<dbReference type="InterPro" id="IPR041492">
    <property type="entry name" value="HAD_2"/>
</dbReference>
<dbReference type="RefSeq" id="WP_025082531.1">
    <property type="nucleotide sequence ID" value="NZ_AZEX01000018.1"/>
</dbReference>